<keyword evidence="2" id="KW-1133">Transmembrane helix</keyword>
<feature type="region of interest" description="Disordered" evidence="1">
    <location>
        <begin position="56"/>
        <end position="162"/>
    </location>
</feature>
<sequence>MYKNLKFSTKTLWLYIYIYIYIYIYNIAMKRNNFWKFWLLFVTPVAASIAAVSCSSSQNKDQPPAQSQPQPDKSPEKQVEPPKPKDETSSSTQEEPSKHNNAPDDTQNPDKHTDNTPKEEKPNSAKGQEGTKPDKKPDQSETSSQDTKNEQPSVEIIQPAKSDLGKKLRQDLEQLVLYKNLPTVKEYNEFFENLEKSYQKGFSKIKNYTKWDFSKDVWFLQDAYAQVIALNQKIGTMNQEELNKYVQDQKQKSNNIFTYTDKDPKVNVDKVNQLFSNLSVLQTKSQNNDEIPGKPKDNSIKGLVHFPGFGWVRKDLEEARKKAKPKDNSIPGLFHLPGFGYIPSVAEEVKKKLDSVNTIPGIIHFPGFGWIPSVAKEVEKSQKAHKESSLGTKTTFTTTQSSQTSQNTPKAPSNPQSPSK</sequence>
<keyword evidence="2" id="KW-0472">Membrane</keyword>
<dbReference type="EMBL" id="LR215036">
    <property type="protein sequence ID" value="VEU74577.1"/>
    <property type="molecule type" value="Genomic_DNA"/>
</dbReference>
<keyword evidence="2" id="KW-0812">Transmembrane</keyword>
<keyword evidence="4" id="KW-1185">Reference proteome</keyword>
<feature type="compositionally biased region" description="Basic and acidic residues" evidence="1">
    <location>
        <begin position="73"/>
        <end position="88"/>
    </location>
</feature>
<accession>A0A449B1U3</accession>
<feature type="compositionally biased region" description="Low complexity" evidence="1">
    <location>
        <begin position="389"/>
        <end position="408"/>
    </location>
</feature>
<reference evidence="3 4" key="1">
    <citation type="submission" date="2019-01" db="EMBL/GenBank/DDBJ databases">
        <authorList>
            <consortium name="Pathogen Informatics"/>
        </authorList>
    </citation>
    <scope>NUCLEOTIDE SEQUENCE [LARGE SCALE GENOMIC DNA]</scope>
    <source>
        <strain evidence="3 4">NCTC10181</strain>
    </source>
</reference>
<feature type="compositionally biased region" description="Basic and acidic residues" evidence="1">
    <location>
        <begin position="95"/>
        <end position="139"/>
    </location>
</feature>
<feature type="compositionally biased region" description="Polar residues" evidence="1">
    <location>
        <begin position="140"/>
        <end position="152"/>
    </location>
</feature>
<dbReference type="Proteomes" id="UP000290985">
    <property type="component" value="Chromosome"/>
</dbReference>
<name>A0A449B1U3_9BACT</name>
<organism evidence="3 4">
    <name type="scientific">Mycoplasmopsis citelli</name>
    <dbReference type="NCBI Taxonomy" id="171281"/>
    <lineage>
        <taxon>Bacteria</taxon>
        <taxon>Bacillati</taxon>
        <taxon>Mycoplasmatota</taxon>
        <taxon>Mycoplasmoidales</taxon>
        <taxon>Metamycoplasmataceae</taxon>
        <taxon>Mycoplasmopsis</taxon>
    </lineage>
</organism>
<feature type="compositionally biased region" description="Basic and acidic residues" evidence="1">
    <location>
        <begin position="377"/>
        <end position="388"/>
    </location>
</feature>
<dbReference type="AlphaFoldDB" id="A0A449B1U3"/>
<feature type="region of interest" description="Disordered" evidence="1">
    <location>
        <begin position="377"/>
        <end position="420"/>
    </location>
</feature>
<evidence type="ECO:0000256" key="1">
    <source>
        <dbReference type="SAM" id="MobiDB-lite"/>
    </source>
</evidence>
<evidence type="ECO:0000313" key="4">
    <source>
        <dbReference type="Proteomes" id="UP000290985"/>
    </source>
</evidence>
<proteinExistence type="predicted"/>
<protein>
    <submittedName>
        <fullName evidence="3">Uncharacterized protein</fullName>
    </submittedName>
</protein>
<gene>
    <name evidence="3" type="ORF">NCTC10181_00431</name>
</gene>
<feature type="compositionally biased region" description="Low complexity" evidence="1">
    <location>
        <begin position="56"/>
        <end position="71"/>
    </location>
</feature>
<dbReference type="KEGG" id="mcit:NCTC10181_00431"/>
<feature type="transmembrane region" description="Helical" evidence="2">
    <location>
        <begin position="12"/>
        <end position="28"/>
    </location>
</feature>
<feature type="compositionally biased region" description="Polar residues" evidence="1">
    <location>
        <begin position="409"/>
        <end position="420"/>
    </location>
</feature>
<evidence type="ECO:0000313" key="3">
    <source>
        <dbReference type="EMBL" id="VEU74577.1"/>
    </source>
</evidence>
<evidence type="ECO:0000256" key="2">
    <source>
        <dbReference type="SAM" id="Phobius"/>
    </source>
</evidence>